<feature type="region of interest" description="Disordered" evidence="1">
    <location>
        <begin position="75"/>
        <end position="118"/>
    </location>
</feature>
<proteinExistence type="predicted"/>
<protein>
    <submittedName>
        <fullName evidence="3">Uncharacterized protein</fullName>
    </submittedName>
</protein>
<feature type="signal peptide" evidence="2">
    <location>
        <begin position="1"/>
        <end position="17"/>
    </location>
</feature>
<evidence type="ECO:0000313" key="3">
    <source>
        <dbReference type="EMBL" id="EJK46798.1"/>
    </source>
</evidence>
<keyword evidence="4" id="KW-1185">Reference proteome</keyword>
<dbReference type="EMBL" id="AGNL01047531">
    <property type="protein sequence ID" value="EJK46798.1"/>
    <property type="molecule type" value="Genomic_DNA"/>
</dbReference>
<evidence type="ECO:0000256" key="1">
    <source>
        <dbReference type="SAM" id="MobiDB-lite"/>
    </source>
</evidence>
<accession>K0R2D5</accession>
<dbReference type="Proteomes" id="UP000266841">
    <property type="component" value="Unassembled WGS sequence"/>
</dbReference>
<feature type="chain" id="PRO_5003836552" evidence="2">
    <location>
        <begin position="18"/>
        <end position="1394"/>
    </location>
</feature>
<reference evidence="3 4" key="1">
    <citation type="journal article" date="2012" name="Genome Biol.">
        <title>Genome and low-iron response of an oceanic diatom adapted to chronic iron limitation.</title>
        <authorList>
            <person name="Lommer M."/>
            <person name="Specht M."/>
            <person name="Roy A.S."/>
            <person name="Kraemer L."/>
            <person name="Andreson R."/>
            <person name="Gutowska M.A."/>
            <person name="Wolf J."/>
            <person name="Bergner S.V."/>
            <person name="Schilhabel M.B."/>
            <person name="Klostermeier U.C."/>
            <person name="Beiko R.G."/>
            <person name="Rosenstiel P."/>
            <person name="Hippler M."/>
            <person name="Laroche J."/>
        </authorList>
    </citation>
    <scope>NUCLEOTIDE SEQUENCE [LARGE SCALE GENOMIC DNA]</scope>
    <source>
        <strain evidence="3 4">CCMP1005</strain>
    </source>
</reference>
<sequence length="1394" mass="158234">MDAWIVELLLFIGLCSHRSERGGAGQGREAVLRVEHATNLHWAESWLPFASDKQSIGAGTLVHSSFGTASTVQADIQSSNSNKQCQYETPRWRRKHQTKHTEKQTDFAFGPRSNPHGTEGRADHIANAKSEDSSCALLFFGLARSFVDKAYPEIEKHILGENPTCEVFVHTYDVKNEEQDAGSPRTINTNDVFRLTTRSNILIETEDDFREQRNVETFHPYIPIPSRWKTRDMDNMIRQWHSIDKVWNLMTQFESRRSIEFDRVAILRLDVIYTHPIRIDDRDELAVIPTMAFVPGNWNGLNDRLFYGSRRFAEIWASHRFDNAEGYIQWQKWAFPTSKRRGLQSEGFMRYLLTIHGRVPLTIKPICIKRVRSTGKVLDSDCILLRPSSDPSNPFISRTSKGVFVIGMNTTVLAGLLSATMALDTPHSEISEGNVRKQDEEWLEQQGMTFHNFTHGIDENKTIIGSYGKRALKDYNDWSATSLWVMNDPPKLGLTLRSWLPLLPKSQVARMKETVLFSYSHPVESLVPIHIYGDDALEKGLRNWIVYHREAIAQSANTCRVVSSDTELLQDPVKQAFLIQDGLSRCSLFSRRLDIYGGINSVRDLSSGAGAAHDLDPQKGCKFIPLESALDSVLSSPYQLPASDRAHDLYDIAMHFYCDLKSGEALKTNYTIKSAVSLEWGSDEAKPKEPTHVDPTCLSPEKEKPWILDGSCSDTKIASFPSEARLERSCGFCGDATAYLRTLRDEIAAKYKERCSDLVVYGAALGKDYVQWLDTPNMFDLKVKQAVEQHGTCIFTFLSGAERSSPFLVEDHQIVIHIDSTRLPYLHDRRNVKLLKLNPGLLFPWAQRIIWQDVKLMKRRMRNDLPVDYRQHFEVTTEKPGVCVSFQSLPAHKFAIGQASAVTLRNHCDAIIKAAKRRPTVSDDLSVLSNQCDHYYNIHEKDTPESVIFRQEPLIDSAFMAFDMRRESCRMYIGRLFCSWLDEIHCYSDRDQVSFSTAFSSSGLHLARASEGLSKGLTIYEDSDGSPMVHFTSPVCHWYKHLFSTCTLAVLGSPAQNAPRVPSDQNKKIRVSLIVAGTLQRFLFKSTVEKVIAPLTASEIEVDYYLSLSTSKAKAYRADAGYTGHAEPDIGSDADSIPTLIESMLSQKNAHARVISIKQDIDIDSDEMLQDHRARAKIEHPNEDPDQRFPVLDMRSFALKRTVVANRNLLKLHLAVQYLWREAVRHESESGHQYDYVLFMRDDSLWLSEFDLAKLLVAGDHDVYVPACDARSPPLHPQEINDHILISKRSSADVFGNYYSTLFETDTQKCMRRLGFKDRGCNSEMLLKFVMEEHGIDAGRVGQGLIPFQRSMQVKLPDGSSKVCFHKFCQSVQDPMVTDSIDQCKNIDWTAVFQ</sequence>
<dbReference type="OrthoDB" id="37140at2759"/>
<comment type="caution">
    <text evidence="3">The sequence shown here is derived from an EMBL/GenBank/DDBJ whole genome shotgun (WGS) entry which is preliminary data.</text>
</comment>
<evidence type="ECO:0000313" key="4">
    <source>
        <dbReference type="Proteomes" id="UP000266841"/>
    </source>
</evidence>
<gene>
    <name evidence="3" type="ORF">THAOC_34516</name>
</gene>
<dbReference type="eggNOG" id="ENOG502STKM">
    <property type="taxonomic scope" value="Eukaryota"/>
</dbReference>
<evidence type="ECO:0000256" key="2">
    <source>
        <dbReference type="SAM" id="SignalP"/>
    </source>
</evidence>
<feature type="compositionally biased region" description="Polar residues" evidence="1">
    <location>
        <begin position="75"/>
        <end position="87"/>
    </location>
</feature>
<organism evidence="3 4">
    <name type="scientific">Thalassiosira oceanica</name>
    <name type="common">Marine diatom</name>
    <dbReference type="NCBI Taxonomy" id="159749"/>
    <lineage>
        <taxon>Eukaryota</taxon>
        <taxon>Sar</taxon>
        <taxon>Stramenopiles</taxon>
        <taxon>Ochrophyta</taxon>
        <taxon>Bacillariophyta</taxon>
        <taxon>Coscinodiscophyceae</taxon>
        <taxon>Thalassiosirophycidae</taxon>
        <taxon>Thalassiosirales</taxon>
        <taxon>Thalassiosiraceae</taxon>
        <taxon>Thalassiosira</taxon>
    </lineage>
</organism>
<name>K0R2D5_THAOC</name>
<keyword evidence="2" id="KW-0732">Signal</keyword>